<dbReference type="PROSITE" id="PS00813">
    <property type="entry name" value="IF4E"/>
    <property type="match status" value="1"/>
</dbReference>
<reference evidence="8 9" key="1">
    <citation type="submission" date="2024-05" db="EMBL/GenBank/DDBJ databases">
        <authorList>
            <person name="Wallberg A."/>
        </authorList>
    </citation>
    <scope>NUCLEOTIDE SEQUENCE [LARGE SCALE GENOMIC DNA]</scope>
</reference>
<dbReference type="GO" id="GO:0000340">
    <property type="term" value="F:RNA 7-methylguanosine cap binding"/>
    <property type="evidence" value="ECO:0007669"/>
    <property type="project" value="TreeGrafter"/>
</dbReference>
<dbReference type="GO" id="GO:0006417">
    <property type="term" value="P:regulation of translation"/>
    <property type="evidence" value="ECO:0007669"/>
    <property type="project" value="UniProtKB-KW"/>
</dbReference>
<evidence type="ECO:0000256" key="2">
    <source>
        <dbReference type="ARBA" id="ARBA00022540"/>
    </source>
</evidence>
<dbReference type="AlphaFoldDB" id="A0AAV2S0Q9"/>
<evidence type="ECO:0000256" key="1">
    <source>
        <dbReference type="ARBA" id="ARBA00009860"/>
    </source>
</evidence>
<dbReference type="GO" id="GO:0016281">
    <property type="term" value="C:eukaryotic translation initiation factor 4F complex"/>
    <property type="evidence" value="ECO:0007669"/>
    <property type="project" value="TreeGrafter"/>
</dbReference>
<dbReference type="PANTHER" id="PTHR11960:SF8">
    <property type="entry name" value="EUKARYOTIC TRANSLATION INITIATION FACTOR 4E1-RELATED"/>
    <property type="match status" value="1"/>
</dbReference>
<keyword evidence="4 7" id="KW-0694">RNA-binding</keyword>
<dbReference type="Gene3D" id="3.30.760.10">
    <property type="entry name" value="RNA Cap, Translation Initiation Factor Eif4e"/>
    <property type="match status" value="1"/>
</dbReference>
<evidence type="ECO:0000256" key="5">
    <source>
        <dbReference type="ARBA" id="ARBA00022917"/>
    </source>
</evidence>
<dbReference type="EMBL" id="CAXKWB010041713">
    <property type="protein sequence ID" value="CAL4156840.1"/>
    <property type="molecule type" value="Genomic_DNA"/>
</dbReference>
<sequence length="213" mass="24337">MAADGLVGMENKKENEDTTKEVAKVDPELLIKHPLQNTWTLWFFKMESNRSWEESQMEIASFTSVEDFWALYNHIEVASRLKVGCDYSMFKHGIKPMWEDESNCKGGRWLINLNKQQRATELDNFWLEVLLLMIGESFDKHSDDVNGAVVNVRGKGDKLGIWTSNATNSESILKIGHTLKDRLNIPRHVSIGFQAHTDTMVKSGSTAKNRYTV</sequence>
<dbReference type="InterPro" id="IPR001040">
    <property type="entry name" value="TIF_eIF_4E"/>
</dbReference>
<gene>
    <name evidence="8" type="ORF">MNOR_LOCUS31775</name>
</gene>
<dbReference type="InterPro" id="IPR019770">
    <property type="entry name" value="TIF_eIF_4E_CS"/>
</dbReference>
<dbReference type="PANTHER" id="PTHR11960">
    <property type="entry name" value="EUKARYOTIC TRANSLATION INITIATION FACTOR 4E RELATED"/>
    <property type="match status" value="1"/>
</dbReference>
<comment type="similarity">
    <text evidence="1 7">Belongs to the eukaryotic initiation factor 4E family.</text>
</comment>
<evidence type="ECO:0000313" key="9">
    <source>
        <dbReference type="Proteomes" id="UP001497623"/>
    </source>
</evidence>
<evidence type="ECO:0000256" key="6">
    <source>
        <dbReference type="ARBA" id="ARBA00032656"/>
    </source>
</evidence>
<dbReference type="SUPFAM" id="SSF55418">
    <property type="entry name" value="eIF4e-like"/>
    <property type="match status" value="1"/>
</dbReference>
<proteinExistence type="inferred from homology"/>
<name>A0AAV2S0Q9_MEGNR</name>
<dbReference type="GO" id="GO:0003743">
    <property type="term" value="F:translation initiation factor activity"/>
    <property type="evidence" value="ECO:0007669"/>
    <property type="project" value="UniProtKB-KW"/>
</dbReference>
<dbReference type="InterPro" id="IPR023398">
    <property type="entry name" value="TIF_eIF4e-like"/>
</dbReference>
<accession>A0AAV2S0Q9</accession>
<evidence type="ECO:0000256" key="7">
    <source>
        <dbReference type="RuleBase" id="RU004374"/>
    </source>
</evidence>
<organism evidence="8 9">
    <name type="scientific">Meganyctiphanes norvegica</name>
    <name type="common">Northern krill</name>
    <name type="synonym">Thysanopoda norvegica</name>
    <dbReference type="NCBI Taxonomy" id="48144"/>
    <lineage>
        <taxon>Eukaryota</taxon>
        <taxon>Metazoa</taxon>
        <taxon>Ecdysozoa</taxon>
        <taxon>Arthropoda</taxon>
        <taxon>Crustacea</taxon>
        <taxon>Multicrustacea</taxon>
        <taxon>Malacostraca</taxon>
        <taxon>Eumalacostraca</taxon>
        <taxon>Eucarida</taxon>
        <taxon>Euphausiacea</taxon>
        <taxon>Euphausiidae</taxon>
        <taxon>Meganyctiphanes</taxon>
    </lineage>
</organism>
<keyword evidence="9" id="KW-1185">Reference proteome</keyword>
<evidence type="ECO:0000256" key="4">
    <source>
        <dbReference type="ARBA" id="ARBA00022884"/>
    </source>
</evidence>
<keyword evidence="3" id="KW-0810">Translation regulation</keyword>
<dbReference type="Proteomes" id="UP001497623">
    <property type="component" value="Unassembled WGS sequence"/>
</dbReference>
<keyword evidence="2 7" id="KW-0396">Initiation factor</keyword>
<dbReference type="Pfam" id="PF01652">
    <property type="entry name" value="IF4E"/>
    <property type="match status" value="1"/>
</dbReference>
<comment type="caution">
    <text evidence="8">The sequence shown here is derived from an EMBL/GenBank/DDBJ whole genome shotgun (WGS) entry which is preliminary data.</text>
</comment>
<keyword evidence="5 7" id="KW-0648">Protein biosynthesis</keyword>
<evidence type="ECO:0000256" key="3">
    <source>
        <dbReference type="ARBA" id="ARBA00022845"/>
    </source>
</evidence>
<evidence type="ECO:0000313" key="8">
    <source>
        <dbReference type="EMBL" id="CAL4156840.1"/>
    </source>
</evidence>
<protein>
    <recommendedName>
        <fullName evidence="6">eIF-4F 25 kDa subunit</fullName>
    </recommendedName>
</protein>